<organism evidence="2 3">
    <name type="scientific">Brevibacterium mcbrellneri ATCC 49030</name>
    <dbReference type="NCBI Taxonomy" id="585530"/>
    <lineage>
        <taxon>Bacteria</taxon>
        <taxon>Bacillati</taxon>
        <taxon>Actinomycetota</taxon>
        <taxon>Actinomycetes</taxon>
        <taxon>Micrococcales</taxon>
        <taxon>Brevibacteriaceae</taxon>
        <taxon>Brevibacterium</taxon>
    </lineage>
</organism>
<evidence type="ECO:0000313" key="3">
    <source>
        <dbReference type="Proteomes" id="UP000005714"/>
    </source>
</evidence>
<protein>
    <submittedName>
        <fullName evidence="2">Uncharacterized protein</fullName>
    </submittedName>
</protein>
<evidence type="ECO:0000313" key="2">
    <source>
        <dbReference type="EMBL" id="EFG46950.1"/>
    </source>
</evidence>
<dbReference type="STRING" id="585530.HMPREF0183_1798"/>
<dbReference type="EMBL" id="ADNU01000048">
    <property type="protein sequence ID" value="EFG46950.1"/>
    <property type="molecule type" value="Genomic_DNA"/>
</dbReference>
<dbReference type="AlphaFoldDB" id="D4YPD8"/>
<feature type="region of interest" description="Disordered" evidence="1">
    <location>
        <begin position="119"/>
        <end position="152"/>
    </location>
</feature>
<dbReference type="Proteomes" id="UP000005714">
    <property type="component" value="Unassembled WGS sequence"/>
</dbReference>
<gene>
    <name evidence="2" type="ORF">HMPREF0183_1798</name>
</gene>
<keyword evidence="3" id="KW-1185">Reference proteome</keyword>
<accession>D4YPD8</accession>
<sequence>MASNEDARAVREAKLDELHEKLTGAVESLVSGDGWRHALAFAAWFRSRSFNNTMLIWVQYEAAFEVGRVPEPFPYPGCRVPAMAGPLAAGDEGPARLHDLRARDGQVRVVQSCRSELLASPGTTREAQGQRGRALADGRGAPSLRVGRLPDRRRTAADAAVAAVE</sequence>
<name>D4YPD8_9MICO</name>
<dbReference type="eggNOG" id="COG2856">
    <property type="taxonomic scope" value="Bacteria"/>
</dbReference>
<comment type="caution">
    <text evidence="2">The sequence shown here is derived from an EMBL/GenBank/DDBJ whole genome shotgun (WGS) entry which is preliminary data.</text>
</comment>
<proteinExistence type="predicted"/>
<reference evidence="2 3" key="1">
    <citation type="submission" date="2010-04" db="EMBL/GenBank/DDBJ databases">
        <authorList>
            <person name="Qin X."/>
            <person name="Bachman B."/>
            <person name="Battles P."/>
            <person name="Bell A."/>
            <person name="Bess C."/>
            <person name="Bickham C."/>
            <person name="Chaboub L."/>
            <person name="Chen D."/>
            <person name="Coyle M."/>
            <person name="Deiros D.R."/>
            <person name="Dinh H."/>
            <person name="Forbes L."/>
            <person name="Fowler G."/>
            <person name="Francisco L."/>
            <person name="Fu Q."/>
            <person name="Gubbala S."/>
            <person name="Hale W."/>
            <person name="Han Y."/>
            <person name="Hemphill L."/>
            <person name="Highlander S.K."/>
            <person name="Hirani K."/>
            <person name="Hogues M."/>
            <person name="Jackson L."/>
            <person name="Jakkamsetti A."/>
            <person name="Javaid M."/>
            <person name="Jiang H."/>
            <person name="Korchina V."/>
            <person name="Kovar C."/>
            <person name="Lara F."/>
            <person name="Lee S."/>
            <person name="Mata R."/>
            <person name="Mathew T."/>
            <person name="Moen C."/>
            <person name="Morales K."/>
            <person name="Munidasa M."/>
            <person name="Nazareth L."/>
            <person name="Ngo R."/>
            <person name="Nguyen L."/>
            <person name="Okwuonu G."/>
            <person name="Ongeri F."/>
            <person name="Patil S."/>
            <person name="Petrosino J."/>
            <person name="Pham C."/>
            <person name="Pham P."/>
            <person name="Pu L.-L."/>
            <person name="Puazo M."/>
            <person name="Raj R."/>
            <person name="Reid J."/>
            <person name="Rouhana J."/>
            <person name="Saada N."/>
            <person name="Shang Y."/>
            <person name="Simmons D."/>
            <person name="Thornton R."/>
            <person name="Warren J."/>
            <person name="Weissenberger G."/>
            <person name="Zhang J."/>
            <person name="Zhang L."/>
            <person name="Zhou C."/>
            <person name="Zhu D."/>
            <person name="Muzny D."/>
            <person name="Worley K."/>
            <person name="Gibbs R."/>
        </authorList>
    </citation>
    <scope>NUCLEOTIDE SEQUENCE [LARGE SCALE GENOMIC DNA]</scope>
    <source>
        <strain evidence="2 3">ATCC 49030</strain>
    </source>
</reference>
<evidence type="ECO:0000256" key="1">
    <source>
        <dbReference type="SAM" id="MobiDB-lite"/>
    </source>
</evidence>